<dbReference type="EMBL" id="QTSX02000945">
    <property type="protein sequence ID" value="KAJ9083714.1"/>
    <property type="molecule type" value="Genomic_DNA"/>
</dbReference>
<reference evidence="1" key="1">
    <citation type="submission" date="2022-04" db="EMBL/GenBank/DDBJ databases">
        <title>Genome of the entomopathogenic fungus Entomophthora muscae.</title>
        <authorList>
            <person name="Elya C."/>
            <person name="Lovett B.R."/>
            <person name="Lee E."/>
            <person name="Macias A.M."/>
            <person name="Hajek A.E."/>
            <person name="De Bivort B.L."/>
            <person name="Kasson M.T."/>
            <person name="De Fine Licht H.H."/>
            <person name="Stajich J.E."/>
        </authorList>
    </citation>
    <scope>NUCLEOTIDE SEQUENCE</scope>
    <source>
        <strain evidence="1">Berkeley</strain>
    </source>
</reference>
<sequence length="79" mass="9180">MPEGSKKIYAESQIWSYKIMEGDLKKSAHPVPRRLVAIIQARGGPTRPCVDNFTSWKYIKQIKERIKQENDTLFEIEEG</sequence>
<accession>A0ACC2UA85</accession>
<organism evidence="1 2">
    <name type="scientific">Entomophthora muscae</name>
    <dbReference type="NCBI Taxonomy" id="34485"/>
    <lineage>
        <taxon>Eukaryota</taxon>
        <taxon>Fungi</taxon>
        <taxon>Fungi incertae sedis</taxon>
        <taxon>Zoopagomycota</taxon>
        <taxon>Entomophthoromycotina</taxon>
        <taxon>Entomophthoromycetes</taxon>
        <taxon>Entomophthorales</taxon>
        <taxon>Entomophthoraceae</taxon>
        <taxon>Entomophthora</taxon>
    </lineage>
</organism>
<evidence type="ECO:0000313" key="2">
    <source>
        <dbReference type="Proteomes" id="UP001165960"/>
    </source>
</evidence>
<proteinExistence type="predicted"/>
<evidence type="ECO:0000313" key="1">
    <source>
        <dbReference type="EMBL" id="KAJ9083714.1"/>
    </source>
</evidence>
<protein>
    <submittedName>
        <fullName evidence="1">Uncharacterized protein</fullName>
    </submittedName>
</protein>
<gene>
    <name evidence="1" type="ORF">DSO57_1031979</name>
</gene>
<comment type="caution">
    <text evidence="1">The sequence shown here is derived from an EMBL/GenBank/DDBJ whole genome shotgun (WGS) entry which is preliminary data.</text>
</comment>
<dbReference type="Proteomes" id="UP001165960">
    <property type="component" value="Unassembled WGS sequence"/>
</dbReference>
<keyword evidence="2" id="KW-1185">Reference proteome</keyword>
<name>A0ACC2UA85_9FUNG</name>